<organism evidence="1">
    <name type="scientific">uncultured Caudovirales phage</name>
    <dbReference type="NCBI Taxonomy" id="2100421"/>
    <lineage>
        <taxon>Viruses</taxon>
        <taxon>Duplodnaviria</taxon>
        <taxon>Heunggongvirae</taxon>
        <taxon>Uroviricota</taxon>
        <taxon>Caudoviricetes</taxon>
        <taxon>Peduoviridae</taxon>
        <taxon>Maltschvirus</taxon>
        <taxon>Maltschvirus maltsch</taxon>
    </lineage>
</organism>
<proteinExistence type="predicted"/>
<sequence length="67" mass="7750">MSESNRLQDKLDSIVALYEQAIELARDEGERNAYDKCEKAIRNELNWAEGEYGNGLQYALELVWGLR</sequence>
<dbReference type="EMBL" id="LR796761">
    <property type="protein sequence ID" value="CAB4164452.1"/>
    <property type="molecule type" value="Genomic_DNA"/>
</dbReference>
<name>A0A6J5P045_9CAUD</name>
<accession>A0A6J5P045</accession>
<reference evidence="1" key="1">
    <citation type="submission" date="2020-04" db="EMBL/GenBank/DDBJ databases">
        <authorList>
            <person name="Chiriac C."/>
            <person name="Salcher M."/>
            <person name="Ghai R."/>
            <person name="Kavagutti S V."/>
        </authorList>
    </citation>
    <scope>NUCLEOTIDE SEQUENCE</scope>
</reference>
<protein>
    <submittedName>
        <fullName evidence="1">Uncharacterized protein</fullName>
    </submittedName>
</protein>
<gene>
    <name evidence="1" type="ORF">UFOVP830_38</name>
</gene>
<evidence type="ECO:0000313" key="1">
    <source>
        <dbReference type="EMBL" id="CAB4164452.1"/>
    </source>
</evidence>